<sequence length="269" mass="32120">MSYKVTERHKSYLTQLKSYHLFTCSSINWDKQIAEPYQQGEIGPNEKFWADIKNKYNSSKIERLVCLDKLKVRYWESKQKKARRMDSDLYSNWKRRYPFVKKVLQGDQESWREAVRKYATFHKELDVAQAYSLHVYDQKTVECDVFLQPIDVIIPFKIEKITKRGYLRYHDMPKTKRYSLYESYVYSCLLKIVQDLFAVLPCNTIYLNGIAGTRTHHSPIISTVVEDTLDRRLQNPILVLQKHRHMVSFKKRSGFQPIERVYSPTLMIQ</sequence>
<organism evidence="1 2">
    <name type="scientific">Halalkalibacter akibai (strain ATCC 43226 / DSM 21942 / CIP 109018 / JCM 9157 / 1139)</name>
    <name type="common">Bacillus akibai</name>
    <dbReference type="NCBI Taxonomy" id="1236973"/>
    <lineage>
        <taxon>Bacteria</taxon>
        <taxon>Bacillati</taxon>
        <taxon>Bacillota</taxon>
        <taxon>Bacilli</taxon>
        <taxon>Bacillales</taxon>
        <taxon>Bacillaceae</taxon>
        <taxon>Halalkalibacter</taxon>
    </lineage>
</organism>
<dbReference type="AlphaFoldDB" id="W4QU44"/>
<reference evidence="1 2" key="1">
    <citation type="journal article" date="2014" name="Genome Announc.">
        <title>Draft Genome Sequences of Three Alkaliphilic Bacillus Strains, Bacillus wakoensis JCM 9140T, Bacillus akibai JCM 9157T, and Bacillus hemicellulosilyticus JCM 9152T.</title>
        <authorList>
            <person name="Yuki M."/>
            <person name="Oshima K."/>
            <person name="Suda W."/>
            <person name="Oshida Y."/>
            <person name="Kitamura K."/>
            <person name="Iida T."/>
            <person name="Hattori M."/>
            <person name="Ohkuma M."/>
        </authorList>
    </citation>
    <scope>NUCLEOTIDE SEQUENCE [LARGE SCALE GENOMIC DNA]</scope>
    <source>
        <strain evidence="1 2">JCM 9157</strain>
    </source>
</reference>
<dbReference type="EMBL" id="BAUV01000020">
    <property type="protein sequence ID" value="GAE35601.1"/>
    <property type="molecule type" value="Genomic_DNA"/>
</dbReference>
<keyword evidence="2" id="KW-1185">Reference proteome</keyword>
<protein>
    <submittedName>
        <fullName evidence="1">Uncharacterized protein</fullName>
    </submittedName>
</protein>
<dbReference type="Proteomes" id="UP000018896">
    <property type="component" value="Unassembled WGS sequence"/>
</dbReference>
<proteinExistence type="predicted"/>
<accession>W4QU44</accession>
<evidence type="ECO:0000313" key="1">
    <source>
        <dbReference type="EMBL" id="GAE35601.1"/>
    </source>
</evidence>
<evidence type="ECO:0000313" key="2">
    <source>
        <dbReference type="Proteomes" id="UP000018896"/>
    </source>
</evidence>
<dbReference type="OrthoDB" id="983149at2"/>
<gene>
    <name evidence="1" type="ORF">JCM9157_2715</name>
</gene>
<dbReference type="RefSeq" id="WP_035665081.1">
    <property type="nucleotide sequence ID" value="NZ_BAUV01000020.1"/>
</dbReference>
<name>W4QU44_HALA3</name>
<comment type="caution">
    <text evidence="1">The sequence shown here is derived from an EMBL/GenBank/DDBJ whole genome shotgun (WGS) entry which is preliminary data.</text>
</comment>
<dbReference type="STRING" id="1236973.JCM9157_2715"/>